<feature type="binding site" evidence="6">
    <location>
        <position position="14"/>
    </location>
    <ligand>
        <name>ATP</name>
        <dbReference type="ChEBI" id="CHEBI:30616"/>
    </ligand>
</feature>
<proteinExistence type="inferred from homology"/>
<dbReference type="STRING" id="879212.DespoDRAFT_00806"/>
<evidence type="ECO:0000256" key="7">
    <source>
        <dbReference type="RuleBase" id="RU003835"/>
    </source>
</evidence>
<gene>
    <name evidence="6" type="primary">ackA</name>
    <name evidence="8" type="ORF">DespoDRAFT_00806</name>
</gene>
<dbReference type="OrthoDB" id="9802453at2"/>
<feature type="site" description="Transition state stabilizer" evidence="6">
    <location>
        <position position="184"/>
    </location>
</feature>
<keyword evidence="6" id="KW-0460">Magnesium</keyword>
<feature type="binding site" evidence="6">
    <location>
        <position position="388"/>
    </location>
    <ligand>
        <name>Mg(2+)</name>
        <dbReference type="ChEBI" id="CHEBI:18420"/>
    </ligand>
</feature>
<comment type="similarity">
    <text evidence="1 6 7">Belongs to the acetokinase family.</text>
</comment>
<dbReference type="PIRSF" id="PIRSF000722">
    <property type="entry name" value="Acetate_prop_kin"/>
    <property type="match status" value="1"/>
</dbReference>
<keyword evidence="6" id="KW-0963">Cytoplasm</keyword>
<dbReference type="GO" id="GO:0005524">
    <property type="term" value="F:ATP binding"/>
    <property type="evidence" value="ECO:0007669"/>
    <property type="project" value="UniProtKB-KW"/>
</dbReference>
<dbReference type="NCBIfam" id="TIGR00016">
    <property type="entry name" value="ackA"/>
    <property type="match status" value="1"/>
</dbReference>
<protein>
    <recommendedName>
        <fullName evidence="6">Acetate kinase</fullName>
        <ecNumber evidence="6">2.7.2.1</ecNumber>
    </recommendedName>
    <alternativeName>
        <fullName evidence="6">Acetokinase</fullName>
    </alternativeName>
</protein>
<feature type="site" description="Transition state stabilizer" evidence="6">
    <location>
        <position position="245"/>
    </location>
</feature>
<dbReference type="GO" id="GO:0005737">
    <property type="term" value="C:cytoplasm"/>
    <property type="evidence" value="ECO:0007669"/>
    <property type="project" value="UniProtKB-SubCell"/>
</dbReference>
<reference evidence="8 9" key="2">
    <citation type="submission" date="2012-02" db="EMBL/GenBank/DDBJ databases">
        <title>Improved High-Quality Draft sequence of Desulfobacter postgatei 2ac9.</title>
        <authorList>
            <consortium name="US DOE Joint Genome Institute"/>
            <person name="Lucas S."/>
            <person name="Han J."/>
            <person name="Lapidus A."/>
            <person name="Cheng J.-F."/>
            <person name="Goodwin L."/>
            <person name="Pitluck S."/>
            <person name="Peters L."/>
            <person name="Ovchinnikova G."/>
            <person name="Held B."/>
            <person name="Detter J.C."/>
            <person name="Han C."/>
            <person name="Tapia R."/>
            <person name="Land M."/>
            <person name="Hauser L."/>
            <person name="Kyrpides N."/>
            <person name="Ivanova N."/>
            <person name="Pagani I."/>
            <person name="Orellana R."/>
            <person name="Lovley D."/>
            <person name="Woyke T."/>
        </authorList>
    </citation>
    <scope>NUCLEOTIDE SEQUENCE [LARGE SCALE GENOMIC DNA]</scope>
    <source>
        <strain evidence="8 9">2ac9</strain>
    </source>
</reference>
<dbReference type="Gene3D" id="3.30.420.40">
    <property type="match status" value="2"/>
</dbReference>
<dbReference type="PRINTS" id="PR00471">
    <property type="entry name" value="ACETATEKNASE"/>
</dbReference>
<evidence type="ECO:0000313" key="9">
    <source>
        <dbReference type="Proteomes" id="UP000005778"/>
    </source>
</evidence>
<dbReference type="SUPFAM" id="SSF53067">
    <property type="entry name" value="Actin-like ATPase domain"/>
    <property type="match status" value="2"/>
</dbReference>
<comment type="subunit">
    <text evidence="6">Homodimer.</text>
</comment>
<evidence type="ECO:0000256" key="5">
    <source>
        <dbReference type="ARBA" id="ARBA00022840"/>
    </source>
</evidence>
<dbReference type="GO" id="GO:0000287">
    <property type="term" value="F:magnesium ion binding"/>
    <property type="evidence" value="ECO:0007669"/>
    <property type="project" value="UniProtKB-UniRule"/>
</dbReference>
<comment type="pathway">
    <text evidence="6">Metabolic intermediate biosynthesis; acetyl-CoA biosynthesis; acetyl-CoA from acetate: step 1/2.</text>
</comment>
<dbReference type="UniPathway" id="UPA00340">
    <property type="reaction ID" value="UER00458"/>
</dbReference>
<comment type="cofactor">
    <cofactor evidence="6">
        <name>Mg(2+)</name>
        <dbReference type="ChEBI" id="CHEBI:18420"/>
    </cofactor>
    <cofactor evidence="6">
        <name>Mn(2+)</name>
        <dbReference type="ChEBI" id="CHEBI:29035"/>
    </cofactor>
    <text evidence="6">Mg(2+). Can also accept Mn(2+).</text>
</comment>
<name>I5AZX7_9BACT</name>
<dbReference type="AlphaFoldDB" id="I5AZX7"/>
<dbReference type="GO" id="GO:0008776">
    <property type="term" value="F:acetate kinase activity"/>
    <property type="evidence" value="ECO:0007669"/>
    <property type="project" value="UniProtKB-UniRule"/>
</dbReference>
<evidence type="ECO:0000256" key="6">
    <source>
        <dbReference type="HAMAP-Rule" id="MF_00020"/>
    </source>
</evidence>
<dbReference type="eggNOG" id="COG0282">
    <property type="taxonomic scope" value="Bacteria"/>
</dbReference>
<feature type="binding site" evidence="6">
    <location>
        <begin position="286"/>
        <end position="288"/>
    </location>
    <ligand>
        <name>ATP</name>
        <dbReference type="ChEBI" id="CHEBI:30616"/>
    </ligand>
</feature>
<comment type="subcellular location">
    <subcellularLocation>
        <location evidence="6">Cytoplasm</location>
    </subcellularLocation>
</comment>
<organism evidence="8 9">
    <name type="scientific">Desulfobacter postgatei 2ac9</name>
    <dbReference type="NCBI Taxonomy" id="879212"/>
    <lineage>
        <taxon>Bacteria</taxon>
        <taxon>Pseudomonadati</taxon>
        <taxon>Thermodesulfobacteriota</taxon>
        <taxon>Desulfobacteria</taxon>
        <taxon>Desulfobacterales</taxon>
        <taxon>Desulfobacteraceae</taxon>
        <taxon>Desulfobacter</taxon>
    </lineage>
</organism>
<evidence type="ECO:0000313" key="8">
    <source>
        <dbReference type="EMBL" id="EIM62790.1"/>
    </source>
</evidence>
<reference evidence="8 9" key="1">
    <citation type="submission" date="2011-09" db="EMBL/GenBank/DDBJ databases">
        <authorList>
            <consortium name="US DOE Joint Genome Institute (JGI-PGF)"/>
            <person name="Lucas S."/>
            <person name="Han J."/>
            <person name="Lapidus A."/>
            <person name="Cheng J.-F."/>
            <person name="Goodwin L."/>
            <person name="Pitluck S."/>
            <person name="Peters L."/>
            <person name="Land M.L."/>
            <person name="Hauser L."/>
            <person name="Orellana R."/>
            <person name="Lovley D."/>
            <person name="Woyke T.J."/>
        </authorList>
    </citation>
    <scope>NUCLEOTIDE SEQUENCE [LARGE SCALE GENOMIC DNA]</scope>
    <source>
        <strain evidence="8 9">2ac9</strain>
    </source>
</reference>
<dbReference type="HOGENOM" id="CLU_020352_0_1_7"/>
<dbReference type="PANTHER" id="PTHR21060">
    <property type="entry name" value="ACETATE KINASE"/>
    <property type="match status" value="1"/>
</dbReference>
<dbReference type="PROSITE" id="PS01075">
    <property type="entry name" value="ACETATE_KINASE_1"/>
    <property type="match status" value="1"/>
</dbReference>
<feature type="binding site" evidence="6">
    <location>
        <begin position="212"/>
        <end position="216"/>
    </location>
    <ligand>
        <name>ATP</name>
        <dbReference type="ChEBI" id="CHEBI:30616"/>
    </ligand>
</feature>
<evidence type="ECO:0000256" key="1">
    <source>
        <dbReference type="ARBA" id="ARBA00008748"/>
    </source>
</evidence>
<dbReference type="EMBL" id="CM001488">
    <property type="protein sequence ID" value="EIM62790.1"/>
    <property type="molecule type" value="Genomic_DNA"/>
</dbReference>
<comment type="catalytic activity">
    <reaction evidence="6">
        <text>acetate + ATP = acetyl phosphate + ADP</text>
        <dbReference type="Rhea" id="RHEA:11352"/>
        <dbReference type="ChEBI" id="CHEBI:22191"/>
        <dbReference type="ChEBI" id="CHEBI:30089"/>
        <dbReference type="ChEBI" id="CHEBI:30616"/>
        <dbReference type="ChEBI" id="CHEBI:456216"/>
        <dbReference type="EC" id="2.7.2.1"/>
    </reaction>
</comment>
<dbReference type="CDD" id="cd24010">
    <property type="entry name" value="ASKHA_NBD_AcK_PK"/>
    <property type="match status" value="1"/>
</dbReference>
<dbReference type="Proteomes" id="UP000005778">
    <property type="component" value="Chromosome"/>
</dbReference>
<keyword evidence="4 6" id="KW-0418">Kinase</keyword>
<dbReference type="InterPro" id="IPR004372">
    <property type="entry name" value="Ac/propionate_kinase"/>
</dbReference>
<keyword evidence="3 6" id="KW-0547">Nucleotide-binding</keyword>
<accession>I5AZX7</accession>
<keyword evidence="6" id="KW-0479">Metal-binding</keyword>
<dbReference type="InterPro" id="IPR000890">
    <property type="entry name" value="Aliphatic_acid_kin_short-chain"/>
</dbReference>
<keyword evidence="5 6" id="KW-0067">ATP-binding</keyword>
<dbReference type="InterPro" id="IPR043129">
    <property type="entry name" value="ATPase_NBD"/>
</dbReference>
<feature type="active site" description="Proton donor/acceptor" evidence="6">
    <location>
        <position position="152"/>
    </location>
</feature>
<dbReference type="Pfam" id="PF00871">
    <property type="entry name" value="Acetate_kinase"/>
    <property type="match status" value="1"/>
</dbReference>
<dbReference type="GO" id="GO:0006085">
    <property type="term" value="P:acetyl-CoA biosynthetic process"/>
    <property type="evidence" value="ECO:0007669"/>
    <property type="project" value="UniProtKB-UniRule"/>
</dbReference>
<evidence type="ECO:0000256" key="2">
    <source>
        <dbReference type="ARBA" id="ARBA00022679"/>
    </source>
</evidence>
<dbReference type="EC" id="2.7.2.1" evidence="6"/>
<feature type="binding site" evidence="6">
    <location>
        <begin position="334"/>
        <end position="338"/>
    </location>
    <ligand>
        <name>ATP</name>
        <dbReference type="ChEBI" id="CHEBI:30616"/>
    </ligand>
</feature>
<dbReference type="RefSeq" id="WP_004071563.1">
    <property type="nucleotide sequence ID" value="NZ_CM001488.1"/>
</dbReference>
<evidence type="ECO:0000256" key="3">
    <source>
        <dbReference type="ARBA" id="ARBA00022741"/>
    </source>
</evidence>
<dbReference type="PANTHER" id="PTHR21060:SF15">
    <property type="entry name" value="ACETATE KINASE-RELATED"/>
    <property type="match status" value="1"/>
</dbReference>
<feature type="binding site" evidence="6">
    <location>
        <position position="7"/>
    </location>
    <ligand>
        <name>Mg(2+)</name>
        <dbReference type="ChEBI" id="CHEBI:18420"/>
    </ligand>
</feature>
<feature type="binding site" evidence="6">
    <location>
        <position position="95"/>
    </location>
    <ligand>
        <name>substrate</name>
    </ligand>
</feature>
<dbReference type="HAMAP" id="MF_00020">
    <property type="entry name" value="Acetate_kinase"/>
    <property type="match status" value="1"/>
</dbReference>
<evidence type="ECO:0000256" key="4">
    <source>
        <dbReference type="ARBA" id="ARBA00022777"/>
    </source>
</evidence>
<dbReference type="InterPro" id="IPR023865">
    <property type="entry name" value="Aliphatic_acid_kinase_CS"/>
</dbReference>
<sequence length="407" mass="43543">MKVLVINSGSSSLKYKLFDLAGPRAICAGLVERIGSSESSLTHTLYSDPGPGEKTELFEYFENHTQAIEKVAALLMAGDEPLVKSAQELVAIGHRVAQGGEIFKENCIVDDWAIEGIRENIVLAPLHNPANLAGIEAAMAHFPGVPSVAVFDTLFASHLPDYVYRYALPAAYYTQYKVRRYGFHGASHAYVTRTLAGLMGKPLNELSNIVCHLGNGSSITAVKGGVCRETSMGMTPTSGLIMGTRCGDIDPSLPAYLASCTGKSAAQIQTVLDRESGLAGICGMNDMRDIHKAMALGDDNARLAFEMLCHGIKKYIGAYYAVLGRLDAIAFTAGIGENDAGVRGKCLEGLEHLGIIVDQEVNAGLRGKSARISTDDSAVAVWVVPTDEEFEIATICKDLVLRSNKNV</sequence>
<dbReference type="GO" id="GO:0006083">
    <property type="term" value="P:acetate metabolic process"/>
    <property type="evidence" value="ECO:0007669"/>
    <property type="project" value="TreeGrafter"/>
</dbReference>
<keyword evidence="2 6" id="KW-0808">Transferase</keyword>
<keyword evidence="9" id="KW-1185">Reference proteome</keyword>
<comment type="function">
    <text evidence="6">Catalyzes the formation of acetyl phosphate from acetate and ATP. Can also catalyze the reverse reaction.</text>
</comment>